<protein>
    <submittedName>
        <fullName evidence="9">PTS permease</fullName>
    </submittedName>
</protein>
<dbReference type="EMBL" id="JQCN01000011">
    <property type="protein sequence ID" value="KRO01289.1"/>
    <property type="molecule type" value="Genomic_DNA"/>
</dbReference>
<organism evidence="9 10">
    <name type="scientific">Ligilactobacillus pobuzihii</name>
    <dbReference type="NCBI Taxonomy" id="449659"/>
    <lineage>
        <taxon>Bacteria</taxon>
        <taxon>Bacillati</taxon>
        <taxon>Bacillota</taxon>
        <taxon>Bacilli</taxon>
        <taxon>Lactobacillales</taxon>
        <taxon>Lactobacillaceae</taxon>
        <taxon>Ligilactobacillus</taxon>
    </lineage>
</organism>
<keyword evidence="7" id="KW-0418">Kinase</keyword>
<sequence>MHGQVAFSWTSAINANCILVANDSAAGDEMQMTTLKLAAPQGVKVVVKSVSDSIDQINSGVTDKYKLFIVVKSVHDAYQLIKGCPRIEALNVGGTKKTDSTDQVTSSVFLNSQDKEKLQELSSKGVDIFSQMVPNDKKNDFMKKF</sequence>
<dbReference type="GO" id="GO:0005737">
    <property type="term" value="C:cytoplasm"/>
    <property type="evidence" value="ECO:0007669"/>
    <property type="project" value="UniProtKB-SubCell"/>
</dbReference>
<evidence type="ECO:0000313" key="9">
    <source>
        <dbReference type="EMBL" id="KRO01289.1"/>
    </source>
</evidence>
<dbReference type="PROSITE" id="PS51101">
    <property type="entry name" value="PTS_EIIB_TYPE_4"/>
    <property type="match status" value="1"/>
</dbReference>
<dbReference type="PATRIC" id="fig|449659.4.peg.478"/>
<dbReference type="AlphaFoldDB" id="A0A0R2LHU9"/>
<keyword evidence="10" id="KW-1185">Reference proteome</keyword>
<comment type="caution">
    <text evidence="9">The sequence shown here is derived from an EMBL/GenBank/DDBJ whole genome shotgun (WGS) entry which is preliminary data.</text>
</comment>
<dbReference type="SUPFAM" id="SSF52728">
    <property type="entry name" value="PTS IIb component"/>
    <property type="match status" value="1"/>
</dbReference>
<evidence type="ECO:0000256" key="7">
    <source>
        <dbReference type="ARBA" id="ARBA00022777"/>
    </source>
</evidence>
<evidence type="ECO:0000313" key="10">
    <source>
        <dbReference type="Proteomes" id="UP000051886"/>
    </source>
</evidence>
<dbReference type="GO" id="GO:0008982">
    <property type="term" value="F:protein-N(PI)-phosphohistidine-sugar phosphotransferase activity"/>
    <property type="evidence" value="ECO:0007669"/>
    <property type="project" value="InterPro"/>
</dbReference>
<name>A0A0R2LHU9_9LACO</name>
<dbReference type="GO" id="GO:0016301">
    <property type="term" value="F:kinase activity"/>
    <property type="evidence" value="ECO:0007669"/>
    <property type="project" value="UniProtKB-KW"/>
</dbReference>
<dbReference type="STRING" id="449659.IV66_GL000476"/>
<dbReference type="Pfam" id="PF03830">
    <property type="entry name" value="PTSIIB_sorb"/>
    <property type="match status" value="1"/>
</dbReference>
<evidence type="ECO:0000256" key="4">
    <source>
        <dbReference type="ARBA" id="ARBA00022597"/>
    </source>
</evidence>
<evidence type="ECO:0000259" key="8">
    <source>
        <dbReference type="PROSITE" id="PS51101"/>
    </source>
</evidence>
<gene>
    <name evidence="9" type="ORF">IV66_GL000476</name>
</gene>
<accession>A0A0R2LHU9</accession>
<feature type="domain" description="PTS EIIB type-4" evidence="8">
    <location>
        <begin position="1"/>
        <end position="145"/>
    </location>
</feature>
<keyword evidence="3" id="KW-0963">Cytoplasm</keyword>
<dbReference type="InterPro" id="IPR036667">
    <property type="entry name" value="PTS_IIB_sorbose-sp_sf"/>
</dbReference>
<dbReference type="GO" id="GO:0009401">
    <property type="term" value="P:phosphoenolpyruvate-dependent sugar phosphotransferase system"/>
    <property type="evidence" value="ECO:0007669"/>
    <property type="project" value="UniProtKB-KW"/>
</dbReference>
<evidence type="ECO:0000256" key="6">
    <source>
        <dbReference type="ARBA" id="ARBA00022683"/>
    </source>
</evidence>
<proteinExistence type="predicted"/>
<reference evidence="9 10" key="1">
    <citation type="journal article" date="2015" name="Genome Announc.">
        <title>Expanding the biotechnology potential of lactobacilli through comparative genomics of 213 strains and associated genera.</title>
        <authorList>
            <person name="Sun Z."/>
            <person name="Harris H.M."/>
            <person name="McCann A."/>
            <person name="Guo C."/>
            <person name="Argimon S."/>
            <person name="Zhang W."/>
            <person name="Yang X."/>
            <person name="Jeffery I.B."/>
            <person name="Cooney J.C."/>
            <person name="Kagawa T.F."/>
            <person name="Liu W."/>
            <person name="Song Y."/>
            <person name="Salvetti E."/>
            <person name="Wrobel A."/>
            <person name="Rasinkangas P."/>
            <person name="Parkhill J."/>
            <person name="Rea M.C."/>
            <person name="O'Sullivan O."/>
            <person name="Ritari J."/>
            <person name="Douillard F.P."/>
            <person name="Paul Ross R."/>
            <person name="Yang R."/>
            <person name="Briner A.E."/>
            <person name="Felis G.E."/>
            <person name="de Vos W.M."/>
            <person name="Barrangou R."/>
            <person name="Klaenhammer T.R."/>
            <person name="Caufield P.W."/>
            <person name="Cui Y."/>
            <person name="Zhang H."/>
            <person name="O'Toole P.W."/>
        </authorList>
    </citation>
    <scope>NUCLEOTIDE SEQUENCE [LARGE SCALE GENOMIC DNA]</scope>
    <source>
        <strain evidence="9 10">NBRC 103219</strain>
    </source>
</reference>
<evidence type="ECO:0000256" key="3">
    <source>
        <dbReference type="ARBA" id="ARBA00022490"/>
    </source>
</evidence>
<evidence type="ECO:0000256" key="5">
    <source>
        <dbReference type="ARBA" id="ARBA00022679"/>
    </source>
</evidence>
<dbReference type="Proteomes" id="UP000051886">
    <property type="component" value="Unassembled WGS sequence"/>
</dbReference>
<dbReference type="Gene3D" id="3.40.35.10">
    <property type="entry name" value="Phosphotransferase system, sorbose subfamily IIB component"/>
    <property type="match status" value="1"/>
</dbReference>
<keyword evidence="6" id="KW-0598">Phosphotransferase system</keyword>
<keyword evidence="5" id="KW-0808">Transferase</keyword>
<evidence type="ECO:0000256" key="2">
    <source>
        <dbReference type="ARBA" id="ARBA00022448"/>
    </source>
</evidence>
<evidence type="ECO:0000256" key="1">
    <source>
        <dbReference type="ARBA" id="ARBA00004496"/>
    </source>
</evidence>
<keyword evidence="2" id="KW-0813">Transport</keyword>
<dbReference type="InterPro" id="IPR004720">
    <property type="entry name" value="PTS_IIB_sorbose-sp"/>
</dbReference>
<comment type="subcellular location">
    <subcellularLocation>
        <location evidence="1">Cytoplasm</location>
    </subcellularLocation>
</comment>
<keyword evidence="4" id="KW-0762">Sugar transport</keyword>